<name>A0ABW1ZUU9_9GAMM</name>
<proteinExistence type="predicted"/>
<evidence type="ECO:0000259" key="1">
    <source>
        <dbReference type="Pfam" id="PF04101"/>
    </source>
</evidence>
<dbReference type="PANTHER" id="PTHR21015:SF28">
    <property type="entry name" value="SLL1722 PROTEIN"/>
    <property type="match status" value="1"/>
</dbReference>
<keyword evidence="3" id="KW-1185">Reference proteome</keyword>
<reference evidence="3" key="1">
    <citation type="journal article" date="2019" name="Int. J. Syst. Evol. Microbiol.">
        <title>The Global Catalogue of Microorganisms (GCM) 10K type strain sequencing project: providing services to taxonomists for standard genome sequencing and annotation.</title>
        <authorList>
            <consortium name="The Broad Institute Genomics Platform"/>
            <consortium name="The Broad Institute Genome Sequencing Center for Infectious Disease"/>
            <person name="Wu L."/>
            <person name="Ma J."/>
        </authorList>
    </citation>
    <scope>NUCLEOTIDE SEQUENCE [LARGE SCALE GENOMIC DNA]</scope>
    <source>
        <strain evidence="3">NBRC 111756</strain>
    </source>
</reference>
<dbReference type="PANTHER" id="PTHR21015">
    <property type="entry name" value="UDP-N-ACETYLGLUCOSAMINE--N-ACETYLMURAMYL-(PENTAPEPTIDE) PYROPHOSPHORYL-UNDECAPRENOL N-ACETYLGLUCOSAMINE TRANSFERASE 1"/>
    <property type="match status" value="1"/>
</dbReference>
<dbReference type="EMBL" id="JBHSWE010000001">
    <property type="protein sequence ID" value="MFC6668861.1"/>
    <property type="molecule type" value="Genomic_DNA"/>
</dbReference>
<dbReference type="Proteomes" id="UP001596422">
    <property type="component" value="Unassembled WGS sequence"/>
</dbReference>
<accession>A0ABW1ZUU9</accession>
<feature type="domain" description="Glycosyl transferase family 28 C-terminal" evidence="1">
    <location>
        <begin position="80"/>
        <end position="176"/>
    </location>
</feature>
<organism evidence="2 3">
    <name type="scientific">Marinobacterium aestuariivivens</name>
    <dbReference type="NCBI Taxonomy" id="1698799"/>
    <lineage>
        <taxon>Bacteria</taxon>
        <taxon>Pseudomonadati</taxon>
        <taxon>Pseudomonadota</taxon>
        <taxon>Gammaproteobacteria</taxon>
        <taxon>Oceanospirillales</taxon>
        <taxon>Oceanospirillaceae</taxon>
        <taxon>Marinobacterium</taxon>
    </lineage>
</organism>
<protein>
    <submittedName>
        <fullName evidence="2">Glycosyltransferase</fullName>
    </submittedName>
</protein>
<dbReference type="Pfam" id="PF04101">
    <property type="entry name" value="Glyco_tran_28_C"/>
    <property type="match status" value="2"/>
</dbReference>
<gene>
    <name evidence="2" type="ORF">ACFQDL_01115</name>
</gene>
<feature type="domain" description="Glycosyl transferase family 28 C-terminal" evidence="1">
    <location>
        <begin position="472"/>
        <end position="557"/>
    </location>
</feature>
<dbReference type="InterPro" id="IPR007235">
    <property type="entry name" value="Glyco_trans_28_C"/>
</dbReference>
<evidence type="ECO:0000313" key="2">
    <source>
        <dbReference type="EMBL" id="MFC6668861.1"/>
    </source>
</evidence>
<evidence type="ECO:0000313" key="3">
    <source>
        <dbReference type="Proteomes" id="UP001596422"/>
    </source>
</evidence>
<dbReference type="SUPFAM" id="SSF53756">
    <property type="entry name" value="UDP-Glycosyltransferase/glycogen phosphorylase"/>
    <property type="match status" value="2"/>
</dbReference>
<dbReference type="Gene3D" id="3.40.50.2000">
    <property type="entry name" value="Glycogen Phosphorylase B"/>
    <property type="match status" value="2"/>
</dbReference>
<sequence length="592" mass="66326">MNQRIRYTGYLRREVPAIANTVDYPPPEQPYLLVTPGGGGDGIEMIDWVLRAYESGAELPWRALFVLGPFMPQVERQQFLQRAEALTNVDMITFDAQLERLMANARAVVAMGGYNTFCEILSLNRPALILPRSHPRREQLIRAQNAARLNLVSLLDPDGDRTTAEMVEGLRRLATQPALRCRRPDLAERSGQRYRARRRTFRTTGRMSRPAKYRVLFYVQHLLGIGHLRRAALLCEALLSRGNEVHMVLGGEAVPAITFAGANCHYLPSVRVRDANFTELIDNVGQPLTEAFRRTRRDRLLSLAAQIEADAIITELYPFGRRQMRFELEPLLDWARRQPRPPLLICSLRDILQQRSPQREAETLCLIERFYDRVWVHGDPSLNRLDESFSLTPRLGERLSYTGFVAPPAPRPRPRRGVVVSAGGGAVGLSLLQAAIDAWRSGVLNDRPWTLIAGPNLPEAEFEVLRLALAGSGMELIRFCPRFVERLAGAELSISQAGYNTLMDVLVSRVPSVLVPFAGDGETEQISRARRLRDLGRSTLVEEEHLSGERLARAAEQALTLSTILPSLNLDGADRAAADLQSLLEARPETTS</sequence>
<dbReference type="RefSeq" id="WP_379907419.1">
    <property type="nucleotide sequence ID" value="NZ_JBHSWE010000001.1"/>
</dbReference>
<comment type="caution">
    <text evidence="2">The sequence shown here is derived from an EMBL/GenBank/DDBJ whole genome shotgun (WGS) entry which is preliminary data.</text>
</comment>